<feature type="non-terminal residue" evidence="1">
    <location>
        <position position="256"/>
    </location>
</feature>
<evidence type="ECO:0008006" key="2">
    <source>
        <dbReference type="Google" id="ProtNLM"/>
    </source>
</evidence>
<dbReference type="EMBL" id="LAZR01050671">
    <property type="protein sequence ID" value="KKK86835.1"/>
    <property type="molecule type" value="Genomic_DNA"/>
</dbReference>
<evidence type="ECO:0000313" key="1">
    <source>
        <dbReference type="EMBL" id="KKK86835.1"/>
    </source>
</evidence>
<gene>
    <name evidence="1" type="ORF">LCGC14_2759260</name>
</gene>
<organism evidence="1">
    <name type="scientific">marine sediment metagenome</name>
    <dbReference type="NCBI Taxonomy" id="412755"/>
    <lineage>
        <taxon>unclassified sequences</taxon>
        <taxon>metagenomes</taxon>
        <taxon>ecological metagenomes</taxon>
    </lineage>
</organism>
<reference evidence="1" key="1">
    <citation type="journal article" date="2015" name="Nature">
        <title>Complex archaea that bridge the gap between prokaryotes and eukaryotes.</title>
        <authorList>
            <person name="Spang A."/>
            <person name="Saw J.H."/>
            <person name="Jorgensen S.L."/>
            <person name="Zaremba-Niedzwiedzka K."/>
            <person name="Martijn J."/>
            <person name="Lind A.E."/>
            <person name="van Eijk R."/>
            <person name="Schleper C."/>
            <person name="Guy L."/>
            <person name="Ettema T.J."/>
        </authorList>
    </citation>
    <scope>NUCLEOTIDE SEQUENCE</scope>
</reference>
<comment type="caution">
    <text evidence="1">The sequence shown here is derived from an EMBL/GenBank/DDBJ whole genome shotgun (WGS) entry which is preliminary data.</text>
</comment>
<name>A0A0F8ZLC8_9ZZZZ</name>
<sequence>MGQQVNVYRKLKMFPGAIVEGSWNGSFDTGGTTYYVNNITGSSTADGLSWNNPCDQVSTAITLSEASRLIHPGTTTNDYIRNTIVVQGTGTAYTALTALPSYCDVIGLGVDPRGNGTGIARIGADTGTGESGVVATATVRGTNFYNLQFQAGLDGYPFKGTNFFRCRWENCVFATNGSPAGQPAAGFEAGICSGNVWKNCHWITASSIGTDSAIGMNITSTHFHNCLVEDCYIAGTTAAIVIAAGCVNGYGSIVRG</sequence>
<dbReference type="AlphaFoldDB" id="A0A0F8ZLC8"/>
<proteinExistence type="predicted"/>
<accession>A0A0F8ZLC8</accession>
<protein>
    <recommendedName>
        <fullName evidence="2">Right handed beta helix domain-containing protein</fullName>
    </recommendedName>
</protein>